<dbReference type="InterPro" id="IPR005047">
    <property type="entry name" value="7TM_GPCR_serpentine_rcpt_Srxa"/>
</dbReference>
<dbReference type="Pfam" id="PF03383">
    <property type="entry name" value="Serpentine_r_xa"/>
    <property type="match status" value="1"/>
</dbReference>
<keyword evidence="1" id="KW-0472">Membrane</keyword>
<organism evidence="3">
    <name type="scientific">Caenorhabditis brenneri</name>
    <name type="common">Nematode worm</name>
    <dbReference type="NCBI Taxonomy" id="135651"/>
    <lineage>
        <taxon>Eukaryota</taxon>
        <taxon>Metazoa</taxon>
        <taxon>Ecdysozoa</taxon>
        <taxon>Nematoda</taxon>
        <taxon>Chromadorea</taxon>
        <taxon>Rhabditida</taxon>
        <taxon>Rhabditina</taxon>
        <taxon>Rhabditomorpha</taxon>
        <taxon>Rhabditoidea</taxon>
        <taxon>Rhabditidae</taxon>
        <taxon>Peloderinae</taxon>
        <taxon>Caenorhabditis</taxon>
    </lineage>
</organism>
<dbReference type="PANTHER" id="PTHR23018:SF10">
    <property type="entry name" value="G_PROTEIN_RECEP_F1_2 DOMAIN-CONTAINING PROTEIN-RELATED"/>
    <property type="match status" value="1"/>
</dbReference>
<dbReference type="PANTHER" id="PTHR23018">
    <property type="entry name" value="SERPENTINE RECEPTOR, CLASS XA-RELATED"/>
    <property type="match status" value="1"/>
</dbReference>
<dbReference type="InParanoid" id="G0MAQ0"/>
<dbReference type="HOGENOM" id="CLU_2040121_0_0_1"/>
<dbReference type="AlphaFoldDB" id="G0MAQ0"/>
<proteinExistence type="predicted"/>
<feature type="transmembrane region" description="Helical" evidence="1">
    <location>
        <begin position="60"/>
        <end position="81"/>
    </location>
</feature>
<evidence type="ECO:0000256" key="1">
    <source>
        <dbReference type="SAM" id="Phobius"/>
    </source>
</evidence>
<sequence length="121" mass="13653">MYLFTTNAGYQQFLTTWGREATLLGTYTYLIALVITVLMSINRVAVVISPFNTWFTDTKVFIYCGLISIVLLISLIIPYLGPCYITFMVDKQGFISACAPSKHPVSFKFFGGVFRTLTHEN</sequence>
<name>G0MAQ0_CAEBE</name>
<protein>
    <submittedName>
        <fullName evidence="2">Uncharacterized protein</fullName>
    </submittedName>
</protein>
<dbReference type="EMBL" id="GL379788">
    <property type="protein sequence ID" value="EGT40468.1"/>
    <property type="molecule type" value="Genomic_DNA"/>
</dbReference>
<evidence type="ECO:0000313" key="3">
    <source>
        <dbReference type="Proteomes" id="UP000008068"/>
    </source>
</evidence>
<feature type="transmembrane region" description="Helical" evidence="1">
    <location>
        <begin position="27"/>
        <end position="48"/>
    </location>
</feature>
<keyword evidence="1" id="KW-0812">Transmembrane</keyword>
<accession>G0MAQ0</accession>
<gene>
    <name evidence="2" type="ORF">CAEBREN_09517</name>
</gene>
<reference evidence="3" key="1">
    <citation type="submission" date="2011-07" db="EMBL/GenBank/DDBJ databases">
        <authorList>
            <consortium name="Caenorhabditis brenneri Sequencing and Analysis Consortium"/>
            <person name="Wilson R.K."/>
        </authorList>
    </citation>
    <scope>NUCLEOTIDE SEQUENCE [LARGE SCALE GENOMIC DNA]</scope>
    <source>
        <strain evidence="3">PB2801</strain>
    </source>
</reference>
<keyword evidence="1" id="KW-1133">Transmembrane helix</keyword>
<evidence type="ECO:0000313" key="2">
    <source>
        <dbReference type="EMBL" id="EGT40468.1"/>
    </source>
</evidence>
<dbReference type="Proteomes" id="UP000008068">
    <property type="component" value="Unassembled WGS sequence"/>
</dbReference>
<dbReference type="eggNOG" id="ENOG502TJF2">
    <property type="taxonomic scope" value="Eukaryota"/>
</dbReference>
<keyword evidence="3" id="KW-1185">Reference proteome</keyword>
<dbReference type="OrthoDB" id="10474087at2759"/>